<keyword evidence="1" id="KW-0472">Membrane</keyword>
<feature type="transmembrane region" description="Helical" evidence="1">
    <location>
        <begin position="6"/>
        <end position="25"/>
    </location>
</feature>
<keyword evidence="3" id="KW-1185">Reference proteome</keyword>
<protein>
    <submittedName>
        <fullName evidence="2">Uncharacterized protein</fullName>
    </submittedName>
</protein>
<comment type="caution">
    <text evidence="2">The sequence shown here is derived from an EMBL/GenBank/DDBJ whole genome shotgun (WGS) entry which is preliminary data.</text>
</comment>
<dbReference type="Proteomes" id="UP000055024">
    <property type="component" value="Unassembled WGS sequence"/>
</dbReference>
<evidence type="ECO:0000256" key="1">
    <source>
        <dbReference type="SAM" id="Phobius"/>
    </source>
</evidence>
<dbReference type="AlphaFoldDB" id="A0A0V1G848"/>
<name>A0A0V1G848_9BILA</name>
<proteinExistence type="predicted"/>
<gene>
    <name evidence="2" type="ORF">T11_2608</name>
</gene>
<keyword evidence="1" id="KW-0812">Transmembrane</keyword>
<evidence type="ECO:0000313" key="3">
    <source>
        <dbReference type="Proteomes" id="UP000055024"/>
    </source>
</evidence>
<accession>A0A0V1G848</accession>
<organism evidence="2 3">
    <name type="scientific">Trichinella zimbabwensis</name>
    <dbReference type="NCBI Taxonomy" id="268475"/>
    <lineage>
        <taxon>Eukaryota</taxon>
        <taxon>Metazoa</taxon>
        <taxon>Ecdysozoa</taxon>
        <taxon>Nematoda</taxon>
        <taxon>Enoplea</taxon>
        <taxon>Dorylaimia</taxon>
        <taxon>Trichinellida</taxon>
        <taxon>Trichinellidae</taxon>
        <taxon>Trichinella</taxon>
    </lineage>
</organism>
<reference evidence="2 3" key="1">
    <citation type="submission" date="2015-01" db="EMBL/GenBank/DDBJ databases">
        <title>Evolution of Trichinella species and genotypes.</title>
        <authorList>
            <person name="Korhonen P.K."/>
            <person name="Edoardo P."/>
            <person name="Giuseppe L.R."/>
            <person name="Gasser R.B."/>
        </authorList>
    </citation>
    <scope>NUCLEOTIDE SEQUENCE [LARGE SCALE GENOMIC DNA]</scope>
    <source>
        <strain evidence="2">ISS1029</strain>
    </source>
</reference>
<dbReference type="EMBL" id="JYDP01005007">
    <property type="protein sequence ID" value="KRY94448.1"/>
    <property type="molecule type" value="Genomic_DNA"/>
</dbReference>
<sequence>MPCLAMLYRCVAVGVGLYLTLHVLINVRRLGCIYENTHDKK</sequence>
<evidence type="ECO:0000313" key="2">
    <source>
        <dbReference type="EMBL" id="KRY94448.1"/>
    </source>
</evidence>
<keyword evidence="1" id="KW-1133">Transmembrane helix</keyword>